<dbReference type="InterPro" id="IPR000383">
    <property type="entry name" value="Xaa-Pro-like_dom"/>
</dbReference>
<name>A0AA39CVV6_9EURO</name>
<keyword evidence="1" id="KW-0378">Hydrolase</keyword>
<dbReference type="SMART" id="SM00939">
    <property type="entry name" value="PepX_C"/>
    <property type="match status" value="1"/>
</dbReference>
<dbReference type="AlphaFoldDB" id="A0AA39CVV6"/>
<accession>A0AA39CVV6</accession>
<dbReference type="InterPro" id="IPR013736">
    <property type="entry name" value="Xaa-Pro_dipept_C"/>
</dbReference>
<dbReference type="PANTHER" id="PTHR43056:SF10">
    <property type="entry name" value="COCE_NOND FAMILY, PUTATIVE (AFU_ORTHOLOGUE AFUA_7G00600)-RELATED"/>
    <property type="match status" value="1"/>
</dbReference>
<evidence type="ECO:0000313" key="3">
    <source>
        <dbReference type="EMBL" id="KAJ9633212.1"/>
    </source>
</evidence>
<dbReference type="EMBL" id="JAPDRN010000049">
    <property type="protein sequence ID" value="KAJ9633212.1"/>
    <property type="molecule type" value="Genomic_DNA"/>
</dbReference>
<proteinExistence type="predicted"/>
<dbReference type="SUPFAM" id="SSF54427">
    <property type="entry name" value="NTF2-like"/>
    <property type="match status" value="1"/>
</dbReference>
<dbReference type="InterPro" id="IPR032710">
    <property type="entry name" value="NTF2-like_dom_sf"/>
</dbReference>
<feature type="domain" description="Xaa-Pro dipeptidyl-peptidase C-terminal" evidence="2">
    <location>
        <begin position="517"/>
        <end position="781"/>
    </location>
</feature>
<organism evidence="3">
    <name type="scientific">Knufia peltigerae</name>
    <dbReference type="NCBI Taxonomy" id="1002370"/>
    <lineage>
        <taxon>Eukaryota</taxon>
        <taxon>Fungi</taxon>
        <taxon>Dikarya</taxon>
        <taxon>Ascomycota</taxon>
        <taxon>Pezizomycotina</taxon>
        <taxon>Eurotiomycetes</taxon>
        <taxon>Chaetothyriomycetidae</taxon>
        <taxon>Chaetothyriales</taxon>
        <taxon>Trichomeriaceae</taxon>
        <taxon>Knufia</taxon>
    </lineage>
</organism>
<dbReference type="InterPro" id="IPR050585">
    <property type="entry name" value="Xaa-Pro_dipeptidyl-ppase/CocE"/>
</dbReference>
<protein>
    <recommendedName>
        <fullName evidence="2">Xaa-Pro dipeptidyl-peptidase C-terminal domain-containing protein</fullName>
    </recommendedName>
</protein>
<dbReference type="Gene3D" id="3.10.450.50">
    <property type="match status" value="1"/>
</dbReference>
<dbReference type="GO" id="GO:0008239">
    <property type="term" value="F:dipeptidyl-peptidase activity"/>
    <property type="evidence" value="ECO:0007669"/>
    <property type="project" value="InterPro"/>
</dbReference>
<dbReference type="Gene3D" id="3.40.50.1820">
    <property type="entry name" value="alpha/beta hydrolase"/>
    <property type="match status" value="1"/>
</dbReference>
<evidence type="ECO:0000259" key="2">
    <source>
        <dbReference type="SMART" id="SM00939"/>
    </source>
</evidence>
<evidence type="ECO:0000256" key="1">
    <source>
        <dbReference type="ARBA" id="ARBA00022801"/>
    </source>
</evidence>
<dbReference type="NCBIfam" id="TIGR00976">
    <property type="entry name" value="CocE_NonD"/>
    <property type="match status" value="1"/>
</dbReference>
<dbReference type="InterPro" id="IPR008979">
    <property type="entry name" value="Galactose-bd-like_sf"/>
</dbReference>
<dbReference type="InterPro" id="IPR005674">
    <property type="entry name" value="CocE/Ser_esterase"/>
</dbReference>
<dbReference type="SUPFAM" id="SSF49785">
    <property type="entry name" value="Galactose-binding domain-like"/>
    <property type="match status" value="1"/>
</dbReference>
<comment type="caution">
    <text evidence="3">The sequence shown here is derived from an EMBL/GenBank/DDBJ whole genome shotgun (WGS) entry which is preliminary data.</text>
</comment>
<dbReference type="PANTHER" id="PTHR43056">
    <property type="entry name" value="PEPTIDASE S9 PROLYL OLIGOPEPTIDASE"/>
    <property type="match status" value="1"/>
</dbReference>
<reference evidence="3" key="1">
    <citation type="submission" date="2022-10" db="EMBL/GenBank/DDBJ databases">
        <title>Culturing micro-colonial fungi from biological soil crusts in the Mojave desert and describing Neophaeococcomyces mojavensis, and introducing the new genera and species Taxawa tesnikishii.</title>
        <authorList>
            <person name="Kurbessoian T."/>
            <person name="Stajich J.E."/>
        </authorList>
    </citation>
    <scope>NUCLEOTIDE SEQUENCE</scope>
    <source>
        <strain evidence="3">TK_35</strain>
    </source>
</reference>
<dbReference type="Pfam" id="PF02129">
    <property type="entry name" value="Peptidase_S15"/>
    <property type="match status" value="1"/>
</dbReference>
<dbReference type="Pfam" id="PF14534">
    <property type="entry name" value="DUF4440"/>
    <property type="match status" value="1"/>
</dbReference>
<dbReference type="InterPro" id="IPR027843">
    <property type="entry name" value="DUF4440"/>
</dbReference>
<dbReference type="Gene3D" id="1.10.3020.10">
    <property type="entry name" value="alpha-amino acid ester hydrolase ( Helical cap domain)"/>
    <property type="match status" value="1"/>
</dbReference>
<dbReference type="InterPro" id="IPR029058">
    <property type="entry name" value="AB_hydrolase_fold"/>
</dbReference>
<dbReference type="Gene3D" id="2.60.120.260">
    <property type="entry name" value="Galactose-binding domain-like"/>
    <property type="match status" value="1"/>
</dbReference>
<dbReference type="Pfam" id="PF08530">
    <property type="entry name" value="PepX_C"/>
    <property type="match status" value="1"/>
</dbReference>
<gene>
    <name evidence="3" type="ORF">H2204_007361</name>
</gene>
<dbReference type="SUPFAM" id="SSF53474">
    <property type="entry name" value="alpha/beta-Hydrolases"/>
    <property type="match status" value="1"/>
</dbReference>
<sequence length="785" mass="87400">MTAEHEIHLLHDKLQAWFRAEVAADALADLMEHFCADFSMVGISGRRLDRAAVQALFVGGHGARPGLRIAIEAVQAVDAPSPLAVLRYREGHAVGEGETAWRESLAVLRQEDGRWRWLVLHEVPNAKQAHALPRATGVGWGLSCREVMSMRVRAVAVAVALSLSSAVLAADTPPMTPDISGKPFVAPDVGRDYDKRVVMVPMRDGTKLYTVIVVPKGARNAPILLTRTPYDAAGRASRSDSPRMRDLLPQGDEVFVDGGYIRVFQDIRGKFGSEGDYVMTRPLRGPLNGTKVDHSTDAWDTIDWLVKHVPETNGKVGMLGSSYEGFTVVMALTDPHPALKVAAPQSPMVDGWMGDDWLNYGAFRQVNFNYFAMQTEKRGKGTPLPSLGYDDYSTFLRIGSAGDYARFTGVDQLTWWKKLVQHPAYDAFWQGQALDAVMAKTPLKVPTMWLQGLWDQEDMWGANHAYQAMEGRDTGNTHNYLVMGPWRHSQVNYDGSQLGALKFEGDTALQFRRDVLKPFFDQYLVDSAPKADTPPVLVYNTGENHWDRLQGWPRSCEKACAAHSKPLYLRAGGKLAFQAPAAGEGDFEEYVSDPAKPVPFVPRPVRFGDRDMWTTWLVKDQRFVDGRPDVLTFITEPLTAPLRIGGTPVVNLQASTSGTDSDWVVKLIDVYPDQEASTPEMGGYELPVSLAIFRGRYRESFSDPKALAANQVLPYRFDLPNANHTFQQGHRVMVQVQSSLFPLYDRNPQTYVPNIYLAKPGDYQKATQRVWHSAAQASYIELPVY</sequence>